<keyword evidence="3" id="KW-1003">Cell membrane</keyword>
<evidence type="ECO:0000313" key="9">
    <source>
        <dbReference type="Proteomes" id="UP000538666"/>
    </source>
</evidence>
<feature type="transmembrane region" description="Helical" evidence="7">
    <location>
        <begin position="334"/>
        <end position="355"/>
    </location>
</feature>
<dbReference type="Proteomes" id="UP000538666">
    <property type="component" value="Unassembled WGS sequence"/>
</dbReference>
<dbReference type="PANTHER" id="PTHR33567">
    <property type="entry name" value="CHROMATE ION TRANSPORTER (EUROFUNG)"/>
    <property type="match status" value="1"/>
</dbReference>
<evidence type="ECO:0000313" key="8">
    <source>
        <dbReference type="EMBL" id="MBB6142630.1"/>
    </source>
</evidence>
<keyword evidence="6 7" id="KW-0472">Membrane</keyword>
<name>A0A841JNB7_9BACT</name>
<dbReference type="EMBL" id="JACHEK010000001">
    <property type="protein sequence ID" value="MBB6142630.1"/>
    <property type="molecule type" value="Genomic_DNA"/>
</dbReference>
<evidence type="ECO:0000256" key="4">
    <source>
        <dbReference type="ARBA" id="ARBA00022692"/>
    </source>
</evidence>
<comment type="subcellular location">
    <subcellularLocation>
        <location evidence="1">Cell membrane</location>
        <topology evidence="1">Multi-pass membrane protein</topology>
    </subcellularLocation>
</comment>
<evidence type="ECO:0000256" key="5">
    <source>
        <dbReference type="ARBA" id="ARBA00022989"/>
    </source>
</evidence>
<feature type="transmembrane region" description="Helical" evidence="7">
    <location>
        <begin position="299"/>
        <end position="322"/>
    </location>
</feature>
<evidence type="ECO:0000256" key="7">
    <source>
        <dbReference type="SAM" id="Phobius"/>
    </source>
</evidence>
<dbReference type="Pfam" id="PF02417">
    <property type="entry name" value="Chromate_transp"/>
    <property type="match status" value="2"/>
</dbReference>
<dbReference type="PIRSF" id="PIRSF004810">
    <property type="entry name" value="ChrA"/>
    <property type="match status" value="1"/>
</dbReference>
<feature type="transmembrane region" description="Helical" evidence="7">
    <location>
        <begin position="90"/>
        <end position="112"/>
    </location>
</feature>
<feature type="transmembrane region" description="Helical" evidence="7">
    <location>
        <begin position="394"/>
        <end position="413"/>
    </location>
</feature>
<feature type="transmembrane region" description="Helical" evidence="7">
    <location>
        <begin position="194"/>
        <end position="213"/>
    </location>
</feature>
<feature type="transmembrane region" description="Helical" evidence="7">
    <location>
        <begin position="63"/>
        <end position="84"/>
    </location>
</feature>
<evidence type="ECO:0000256" key="3">
    <source>
        <dbReference type="ARBA" id="ARBA00022475"/>
    </source>
</evidence>
<evidence type="ECO:0000256" key="2">
    <source>
        <dbReference type="ARBA" id="ARBA00005262"/>
    </source>
</evidence>
<feature type="transmembrane region" description="Helical" evidence="7">
    <location>
        <begin position="225"/>
        <end position="245"/>
    </location>
</feature>
<reference evidence="8 9" key="1">
    <citation type="submission" date="2020-08" db="EMBL/GenBank/DDBJ databases">
        <title>Genomic Encyclopedia of Type Strains, Phase IV (KMG-IV): sequencing the most valuable type-strain genomes for metagenomic binning, comparative biology and taxonomic classification.</title>
        <authorList>
            <person name="Goeker M."/>
        </authorList>
    </citation>
    <scope>NUCLEOTIDE SEQUENCE [LARGE SCALE GENOMIC DNA]</scope>
    <source>
        <strain evidence="8 9">DSM 103733</strain>
    </source>
</reference>
<evidence type="ECO:0000256" key="6">
    <source>
        <dbReference type="ARBA" id="ARBA00023136"/>
    </source>
</evidence>
<dbReference type="InterPro" id="IPR003370">
    <property type="entry name" value="Chromate_transpt"/>
</dbReference>
<dbReference type="GO" id="GO:0015109">
    <property type="term" value="F:chromate transmembrane transporter activity"/>
    <property type="evidence" value="ECO:0007669"/>
    <property type="project" value="InterPro"/>
</dbReference>
<sequence length="415" mass="45294">MISFGGTAAHIAIMHDDLVERRRWIDNEDFFHALSHCMILPGPEAQQLAIYLGWKLNGIRGGIVAGTLFVLPSMFVLLALSIVYAKFGSLPWIAAMFSGLRPAVLALVLLALTRLARRSLIEPVQWAVASGAFAAVILLHASIPVVMAAAIALGFLIEKFRRDPLSERPSMTGREASNVNRDIRKQALLSFAKITAAGLGIWLAPFLALYLFGRDFHFWSQLGLFFTRTAFVTFGGSYTVIPYVAHTAVFHYHWLSQPQMLDGFALAETTPGPLIIVVAFVGFMAGFHRFHGSILMGSSALLLTTLYTFLPCFLFVFAGAPFVSWTQNNRSIKAVLSLVVAVVFAAMADLALFLARGVLFPSGTLGFAELDWTAIAVVGLSLFLLGALKTKVGAVIGLSLGLGIARWLIRLWWIH</sequence>
<comment type="caution">
    <text evidence="8">The sequence shown here is derived from an EMBL/GenBank/DDBJ whole genome shotgun (WGS) entry which is preliminary data.</text>
</comment>
<accession>A0A841JNB7</accession>
<keyword evidence="5 7" id="KW-1133">Transmembrane helix</keyword>
<feature type="transmembrane region" description="Helical" evidence="7">
    <location>
        <begin position="265"/>
        <end position="287"/>
    </location>
</feature>
<comment type="similarity">
    <text evidence="2">Belongs to the chromate ion transporter (CHR) (TC 2.A.51) family.</text>
</comment>
<dbReference type="NCBIfam" id="TIGR00937">
    <property type="entry name" value="2A51"/>
    <property type="match status" value="1"/>
</dbReference>
<keyword evidence="9" id="KW-1185">Reference proteome</keyword>
<dbReference type="AlphaFoldDB" id="A0A841JNB7"/>
<proteinExistence type="inferred from homology"/>
<feature type="transmembrane region" description="Helical" evidence="7">
    <location>
        <begin position="367"/>
        <end position="388"/>
    </location>
</feature>
<feature type="transmembrane region" description="Helical" evidence="7">
    <location>
        <begin position="124"/>
        <end position="157"/>
    </location>
</feature>
<evidence type="ECO:0000256" key="1">
    <source>
        <dbReference type="ARBA" id="ARBA00004651"/>
    </source>
</evidence>
<dbReference type="PANTHER" id="PTHR33567:SF3">
    <property type="entry name" value="CHROMATE ION TRANSPORTER (EUROFUNG)"/>
    <property type="match status" value="1"/>
</dbReference>
<gene>
    <name evidence="8" type="ORF">HNQ77_000568</name>
</gene>
<organism evidence="8 9">
    <name type="scientific">Silvibacterium bohemicum</name>
    <dbReference type="NCBI Taxonomy" id="1577686"/>
    <lineage>
        <taxon>Bacteria</taxon>
        <taxon>Pseudomonadati</taxon>
        <taxon>Acidobacteriota</taxon>
        <taxon>Terriglobia</taxon>
        <taxon>Terriglobales</taxon>
        <taxon>Acidobacteriaceae</taxon>
        <taxon>Silvibacterium</taxon>
    </lineage>
</organism>
<dbReference type="InterPro" id="IPR014047">
    <property type="entry name" value="Chr_Tranpt_l_chain"/>
</dbReference>
<keyword evidence="4 7" id="KW-0812">Transmembrane</keyword>
<dbReference type="GO" id="GO:0005886">
    <property type="term" value="C:plasma membrane"/>
    <property type="evidence" value="ECO:0007669"/>
    <property type="project" value="UniProtKB-SubCell"/>
</dbReference>
<protein>
    <submittedName>
        <fullName evidence="8">Chromate transporter</fullName>
    </submittedName>
</protein>